<dbReference type="Gene3D" id="3.30.70.270">
    <property type="match status" value="2"/>
</dbReference>
<dbReference type="EC" id="2.7.7.49" evidence="1"/>
<dbReference type="FunFam" id="3.30.70.270:FF:000026">
    <property type="entry name" value="Transposon Ty3-G Gag-Pol polyprotein"/>
    <property type="match status" value="1"/>
</dbReference>
<proteinExistence type="predicted"/>
<dbReference type="InterPro" id="IPR012337">
    <property type="entry name" value="RNaseH-like_sf"/>
</dbReference>
<dbReference type="CDD" id="cd01647">
    <property type="entry name" value="RT_LTR"/>
    <property type="match status" value="1"/>
</dbReference>
<evidence type="ECO:0000256" key="7">
    <source>
        <dbReference type="ARBA" id="ARBA00022918"/>
    </source>
</evidence>
<dbReference type="Gene3D" id="3.10.10.10">
    <property type="entry name" value="HIV Type 1 Reverse Transcriptase, subunit A, domain 1"/>
    <property type="match status" value="1"/>
</dbReference>
<feature type="compositionally biased region" description="Basic and acidic residues" evidence="8">
    <location>
        <begin position="31"/>
        <end position="52"/>
    </location>
</feature>
<sequence>MTRSQSGGLLPLNPEIDRTCRQLRRQQRARLATEERIDGHLSSDSEEEHGMDGDYNQHQGNPPVNQVLGNNPIPQDHGAHHPPQPGPTLEYYYTPRIADIRPVILYPPIPANNFEIKPCWIQLITSSIQFHGLKDEEARVHLSRFLQLTNGFKLNGVPDDAIRLHLFPHSLAGNAKRWLETQPPLSITSWDDLADKFVHRYYPASKTTEIQREITHFRQEPDESLRDAWERYMGYFWQCPHHGFSDAFTVGNFYSALSPDSQRVIESLCPGGDILTKTAPELNQMINTLAARDHSWGQSSRGRHSRDRGVHAMETRSGLEQQVAELVQTLKQPNSLLPGRGVTPPPVAQCQWCESPNHLVEDCQSMRESSTPQEQVDFIANARRLDPYSSTYNEGWRQHPNFAWSSNANKPPGFPAPAGGLQQRQPFQARQGLPPQQQPYQPRQGQPFQQPQRQYAEPAAAPAPDNQMTELKNILAAFMTTSQASITRMDQTIASLEAGQRTLEAGQRNQGAILQDLQHQIGSLARQNTTRAPGTLPATTVPNPRDPQETAHAITTRSGKTISATPAQPRRDEPLPASTPPADTAEVEEGSAAPAPKPQPVVKEHTPQLPFPTRLHKDRLETEFAKFMAMLKQVNISMPFVEALSKMPKYAKFMKDLLTNKKKLGDLSTVMLSEECSAILQNKLPEKRKDPGSFTIPLVIGSMHVGKSLADLGASINVMPYKLFKKLDLGEPRATRMSIQLADRSIVHPRGIIEDLLVNVGAFTYPVDFVILDINEDVDVPLILGRPFLATAKALIDVHSGQLILRAGDEQATFSVSENGKHSHLHDDIDYCDMFTDFETALAITSAGTDDALERCILLGEQASQEPQLAEQLAALESGPFLEGDRLFKPISSSTRITTSLEEPPELELKPLPPHLEYAFLREGNKLPVIISSTLTPEQKTRLVALLQQYEQALAWKITDIRGISPSFCSHRILLEDEMRPVRQPQRRLTPNLEAVVRAEIVKLMDAGIIFAISDSEWVSPTQVVPKKGGMTVVPNEKNELIPMRTVTGYRVCIDYRRLNDATRKDHFPLPFIDQMLERLAGHEFYCFLDGMSGYFQIPIAPEDQAKTTFTCPFGTFAYRRIPFGLCNAPATFQRCMLAIFDRLVGEIMEVFMDDFSVYGDSFSHCLHNLEIVLKRCEETNLALSWEKCHFMVREGIVLGHKISKMGIEVDIAKIETISKLPPPTSVKGIRSFLGHAGFYRRFIKDFSKIALPLTKLLEKDAPFLFTDACTAAFTTLKEKLTQAPIMVVPDWSLPFELMCDASDFAVGAVLGQRRDQHFRPIYYASKTLNDAQENYTTTEKELLAVVFAFDKFRPYLVLSHVTVYTDHSAIRYLMSKADAKPRLIRWILLLQEFDIEIRDKKGAENVAADHLSRLDAPPADSLVKEIDDSFPDERLMMMCLVESVTPWYSDFANYLVGQQLPKGMPTHAKRKFFSDLKYYFWDDPHLFRIGADGIIRRCVMESEMEGILSHCHEGPTGGHHGGNRTARKVLQSGFYWPTLFKDADAFARRCDRCQRSGNISARDEMPQNVFITCEIFDVWGIDFMGPFPPSFGNTYILVAVDYVSRWAEAQALPTNDARRVCGFLKQLFSRFGTPRAIISDRGTHFQGQFDKLLSRYGVTHKVSVAYHPQTSGQAELTNRELKRILEKTVDQSRKDWSTKLDDALWAYRTAYKTPIGTSPYRLVYGKACHLPVELEHKAFWALKLLNLDVRVAGIERKMQMLELEEWRYHAYENTRLYKERTKRLHDARLRGPKEFQVGDRVLLYNSRLKLFPGKLRSRWSGPFTVTQVFPYGTIEIANPQTEPFKVNGHRLKLYLGGEVERAELVVELADP</sequence>
<dbReference type="InterPro" id="IPR021109">
    <property type="entry name" value="Peptidase_aspartic_dom_sf"/>
</dbReference>
<dbReference type="EMBL" id="OZ034815">
    <property type="protein sequence ID" value="CAL1371731.1"/>
    <property type="molecule type" value="Genomic_DNA"/>
</dbReference>
<evidence type="ECO:0000256" key="8">
    <source>
        <dbReference type="SAM" id="MobiDB-lite"/>
    </source>
</evidence>
<keyword evidence="4" id="KW-0540">Nuclease</keyword>
<feature type="compositionally biased region" description="Polar residues" evidence="8">
    <location>
        <begin position="528"/>
        <end position="542"/>
    </location>
</feature>
<dbReference type="InterPro" id="IPR043502">
    <property type="entry name" value="DNA/RNA_pol_sf"/>
</dbReference>
<dbReference type="InterPro" id="IPR000477">
    <property type="entry name" value="RT_dom"/>
</dbReference>
<dbReference type="SUPFAM" id="SSF56672">
    <property type="entry name" value="DNA/RNA polymerases"/>
    <property type="match status" value="1"/>
</dbReference>
<evidence type="ECO:0000256" key="1">
    <source>
        <dbReference type="ARBA" id="ARBA00012493"/>
    </source>
</evidence>
<evidence type="ECO:0000256" key="2">
    <source>
        <dbReference type="ARBA" id="ARBA00022679"/>
    </source>
</evidence>
<keyword evidence="2" id="KW-0808">Transferase</keyword>
<dbReference type="Pfam" id="PF17921">
    <property type="entry name" value="Integrase_H2C2"/>
    <property type="match status" value="1"/>
</dbReference>
<evidence type="ECO:0000256" key="3">
    <source>
        <dbReference type="ARBA" id="ARBA00022695"/>
    </source>
</evidence>
<dbReference type="GO" id="GO:0016787">
    <property type="term" value="F:hydrolase activity"/>
    <property type="evidence" value="ECO:0007669"/>
    <property type="project" value="UniProtKB-KW"/>
</dbReference>
<keyword evidence="7" id="KW-0695">RNA-directed DNA polymerase</keyword>
<dbReference type="FunFam" id="3.10.20.370:FF:000001">
    <property type="entry name" value="Retrovirus-related Pol polyprotein from transposon 17.6-like protein"/>
    <property type="match status" value="1"/>
</dbReference>
<evidence type="ECO:0000256" key="5">
    <source>
        <dbReference type="ARBA" id="ARBA00022759"/>
    </source>
</evidence>
<keyword evidence="3" id="KW-0548">Nucleotidyltransferase</keyword>
<dbReference type="PANTHER" id="PTHR37984">
    <property type="entry name" value="PROTEIN CBG26694"/>
    <property type="match status" value="1"/>
</dbReference>
<dbReference type="InterPro" id="IPR041373">
    <property type="entry name" value="RT_RNaseH"/>
</dbReference>
<keyword evidence="11" id="KW-1185">Reference proteome</keyword>
<evidence type="ECO:0000313" key="10">
    <source>
        <dbReference type="EMBL" id="CAL1371731.1"/>
    </source>
</evidence>
<dbReference type="CDD" id="cd00303">
    <property type="entry name" value="retropepsin_like"/>
    <property type="match status" value="1"/>
</dbReference>
<dbReference type="Gene3D" id="3.30.420.10">
    <property type="entry name" value="Ribonuclease H-like superfamily/Ribonuclease H"/>
    <property type="match status" value="1"/>
</dbReference>
<dbReference type="Proteomes" id="UP001497516">
    <property type="component" value="Chromosome 2"/>
</dbReference>
<gene>
    <name evidence="10" type="ORF">LTRI10_LOCUS13780</name>
</gene>
<dbReference type="InterPro" id="IPR036397">
    <property type="entry name" value="RNaseH_sf"/>
</dbReference>
<dbReference type="InterPro" id="IPR041588">
    <property type="entry name" value="Integrase_H2C2"/>
</dbReference>
<dbReference type="Pfam" id="PF00665">
    <property type="entry name" value="rve"/>
    <property type="match status" value="1"/>
</dbReference>
<dbReference type="GO" id="GO:0015074">
    <property type="term" value="P:DNA integration"/>
    <property type="evidence" value="ECO:0007669"/>
    <property type="project" value="InterPro"/>
</dbReference>
<keyword evidence="6" id="KW-0378">Hydrolase</keyword>
<dbReference type="InterPro" id="IPR043128">
    <property type="entry name" value="Rev_trsase/Diguanyl_cyclase"/>
</dbReference>
<dbReference type="GO" id="GO:0004519">
    <property type="term" value="F:endonuclease activity"/>
    <property type="evidence" value="ECO:0007669"/>
    <property type="project" value="UniProtKB-KW"/>
</dbReference>
<feature type="region of interest" description="Disordered" evidence="8">
    <location>
        <begin position="402"/>
        <end position="464"/>
    </location>
</feature>
<feature type="domain" description="Integrase catalytic" evidence="9">
    <location>
        <begin position="1563"/>
        <end position="1728"/>
    </location>
</feature>
<accession>A0AAV2DF49</accession>
<dbReference type="InterPro" id="IPR050951">
    <property type="entry name" value="Retrovirus_Pol_polyprotein"/>
</dbReference>
<reference evidence="10 11" key="1">
    <citation type="submission" date="2024-04" db="EMBL/GenBank/DDBJ databases">
        <authorList>
            <person name="Fracassetti M."/>
        </authorList>
    </citation>
    <scope>NUCLEOTIDE SEQUENCE [LARGE SCALE GENOMIC DNA]</scope>
</reference>
<dbReference type="InterPro" id="IPR005162">
    <property type="entry name" value="Retrotrans_gag_dom"/>
</dbReference>
<dbReference type="PROSITE" id="PS50994">
    <property type="entry name" value="INTEGRASE"/>
    <property type="match status" value="1"/>
</dbReference>
<dbReference type="Pfam" id="PF00078">
    <property type="entry name" value="RVT_1"/>
    <property type="match status" value="1"/>
</dbReference>
<feature type="region of interest" description="Disordered" evidence="8">
    <location>
        <begin position="24"/>
        <end position="87"/>
    </location>
</feature>
<dbReference type="Gene3D" id="2.40.70.10">
    <property type="entry name" value="Acid Proteases"/>
    <property type="match status" value="1"/>
</dbReference>
<dbReference type="InterPro" id="IPR001584">
    <property type="entry name" value="Integrase_cat-core"/>
</dbReference>
<dbReference type="Pfam" id="PF03732">
    <property type="entry name" value="Retrotrans_gag"/>
    <property type="match status" value="1"/>
</dbReference>
<evidence type="ECO:0000313" key="11">
    <source>
        <dbReference type="Proteomes" id="UP001497516"/>
    </source>
</evidence>
<evidence type="ECO:0000256" key="6">
    <source>
        <dbReference type="ARBA" id="ARBA00022801"/>
    </source>
</evidence>
<feature type="compositionally biased region" description="Polar residues" evidence="8">
    <location>
        <begin position="56"/>
        <end position="73"/>
    </location>
</feature>
<feature type="compositionally biased region" description="Polar residues" evidence="8">
    <location>
        <begin position="553"/>
        <end position="566"/>
    </location>
</feature>
<dbReference type="GO" id="GO:0003964">
    <property type="term" value="F:RNA-directed DNA polymerase activity"/>
    <property type="evidence" value="ECO:0007669"/>
    <property type="project" value="UniProtKB-KW"/>
</dbReference>
<evidence type="ECO:0000256" key="4">
    <source>
        <dbReference type="ARBA" id="ARBA00022722"/>
    </source>
</evidence>
<name>A0AAV2DF49_9ROSI</name>
<dbReference type="SUPFAM" id="SSF53098">
    <property type="entry name" value="Ribonuclease H-like"/>
    <property type="match status" value="1"/>
</dbReference>
<dbReference type="PANTHER" id="PTHR37984:SF5">
    <property type="entry name" value="PROTEIN NYNRIN-LIKE"/>
    <property type="match status" value="1"/>
</dbReference>
<keyword evidence="5" id="KW-0255">Endonuclease</keyword>
<dbReference type="GO" id="GO:0003676">
    <property type="term" value="F:nucleic acid binding"/>
    <property type="evidence" value="ECO:0007669"/>
    <property type="project" value="InterPro"/>
</dbReference>
<protein>
    <recommendedName>
        <fullName evidence="1">RNA-directed DNA polymerase</fullName>
        <ecNumber evidence="1">2.7.7.49</ecNumber>
    </recommendedName>
</protein>
<dbReference type="Pfam" id="PF17917">
    <property type="entry name" value="RT_RNaseH"/>
    <property type="match status" value="1"/>
</dbReference>
<feature type="region of interest" description="Disordered" evidence="8">
    <location>
        <begin position="528"/>
        <end position="611"/>
    </location>
</feature>
<organism evidence="10 11">
    <name type="scientific">Linum trigynum</name>
    <dbReference type="NCBI Taxonomy" id="586398"/>
    <lineage>
        <taxon>Eukaryota</taxon>
        <taxon>Viridiplantae</taxon>
        <taxon>Streptophyta</taxon>
        <taxon>Embryophyta</taxon>
        <taxon>Tracheophyta</taxon>
        <taxon>Spermatophyta</taxon>
        <taxon>Magnoliopsida</taxon>
        <taxon>eudicotyledons</taxon>
        <taxon>Gunneridae</taxon>
        <taxon>Pentapetalae</taxon>
        <taxon>rosids</taxon>
        <taxon>fabids</taxon>
        <taxon>Malpighiales</taxon>
        <taxon>Linaceae</taxon>
        <taxon>Linum</taxon>
    </lineage>
</organism>
<dbReference type="Gene3D" id="1.10.340.70">
    <property type="match status" value="1"/>
</dbReference>
<evidence type="ECO:0000259" key="9">
    <source>
        <dbReference type="PROSITE" id="PS50994"/>
    </source>
</evidence>
<feature type="compositionally biased region" description="Low complexity" evidence="8">
    <location>
        <begin position="431"/>
        <end position="455"/>
    </location>
</feature>
<dbReference type="CDD" id="cd09274">
    <property type="entry name" value="RNase_HI_RT_Ty3"/>
    <property type="match status" value="1"/>
</dbReference>